<comment type="subcellular location">
    <subcellularLocation>
        <location evidence="1">Cell outer membrane</location>
    </subcellularLocation>
</comment>
<dbReference type="SUPFAM" id="SSF103515">
    <property type="entry name" value="Autotransporter"/>
    <property type="match status" value="1"/>
</dbReference>
<dbReference type="PANTHER" id="PTHR38776">
    <property type="entry name" value="MLTA-INTERACTING PROTEIN-RELATED"/>
    <property type="match status" value="1"/>
</dbReference>
<evidence type="ECO:0000256" key="4">
    <source>
        <dbReference type="ARBA" id="ARBA00023136"/>
    </source>
</evidence>
<dbReference type="InterPro" id="IPR036709">
    <property type="entry name" value="Autotransporte_beta_dom_sf"/>
</dbReference>
<evidence type="ECO:0000256" key="2">
    <source>
        <dbReference type="ARBA" id="ARBA00005722"/>
    </source>
</evidence>
<dbReference type="Pfam" id="PF06629">
    <property type="entry name" value="MipA"/>
    <property type="match status" value="1"/>
</dbReference>
<dbReference type="GO" id="GO:0009252">
    <property type="term" value="P:peptidoglycan biosynthetic process"/>
    <property type="evidence" value="ECO:0007669"/>
    <property type="project" value="TreeGrafter"/>
</dbReference>
<protein>
    <submittedName>
        <fullName evidence="7">MltA-interacting protein</fullName>
    </submittedName>
</protein>
<dbReference type="AlphaFoldDB" id="I4VQE9"/>
<dbReference type="eggNOG" id="COG3713">
    <property type="taxonomic scope" value="Bacteria"/>
</dbReference>
<dbReference type="InterPro" id="IPR010583">
    <property type="entry name" value="MipA"/>
</dbReference>
<feature type="chain" id="PRO_5003696094" evidence="6">
    <location>
        <begin position="22"/>
        <end position="252"/>
    </location>
</feature>
<keyword evidence="8" id="KW-1185">Reference proteome</keyword>
<dbReference type="EMBL" id="AJXU01000036">
    <property type="protein sequence ID" value="EIL89440.1"/>
    <property type="molecule type" value="Genomic_DNA"/>
</dbReference>
<keyword evidence="4" id="KW-0472">Membrane</keyword>
<dbReference type="PANTHER" id="PTHR38776:SF1">
    <property type="entry name" value="MLTA-INTERACTING PROTEIN-RELATED"/>
    <property type="match status" value="1"/>
</dbReference>
<name>I4VQE9_9GAMM</name>
<evidence type="ECO:0000313" key="7">
    <source>
        <dbReference type="EMBL" id="EIL89440.1"/>
    </source>
</evidence>
<keyword evidence="3 6" id="KW-0732">Signal</keyword>
<dbReference type="PATRIC" id="fig|1163408.3.peg.1920"/>
<dbReference type="PROSITE" id="PS51257">
    <property type="entry name" value="PROKAR_LIPOPROTEIN"/>
    <property type="match status" value="1"/>
</dbReference>
<gene>
    <name evidence="7" type="ORF">UU9_09342</name>
</gene>
<reference evidence="7 8" key="1">
    <citation type="journal article" date="2012" name="J. Bacteriol.">
        <title>Genome sequences for six rhodanobacter strains, isolated from soils and the terrestrial subsurface, with variable denitrification capabilities.</title>
        <authorList>
            <person name="Kostka J.E."/>
            <person name="Green S.J."/>
            <person name="Rishishwar L."/>
            <person name="Prakash O."/>
            <person name="Katz L.S."/>
            <person name="Marino-Ramirez L."/>
            <person name="Jordan I.K."/>
            <person name="Munk C."/>
            <person name="Ivanova N."/>
            <person name="Mikhailova N."/>
            <person name="Watson D.B."/>
            <person name="Brown S.D."/>
            <person name="Palumbo A.V."/>
            <person name="Brooks S.C."/>
        </authorList>
    </citation>
    <scope>NUCLEOTIDE SEQUENCE [LARGE SCALE GENOMIC DNA]</scope>
    <source>
        <strain evidence="8">Jip2T</strain>
    </source>
</reference>
<comment type="similarity">
    <text evidence="2">Belongs to the MipA/OmpV family.</text>
</comment>
<proteinExistence type="inferred from homology"/>
<evidence type="ECO:0000256" key="5">
    <source>
        <dbReference type="ARBA" id="ARBA00023237"/>
    </source>
</evidence>
<evidence type="ECO:0000256" key="3">
    <source>
        <dbReference type="ARBA" id="ARBA00022729"/>
    </source>
</evidence>
<sequence>MPIRRLLLAAACSLGLACAHAQDAARRPPANGWNVGAIALVRDGGYIGDVNRTLVVPAVGYEGDHVFFRGLQLGWHAWQHEGMQLDVVAQARLDGFDRDDIPIPGLEDRRESVDLGAVMTLSGDAGKLEFSALTDALNRSGGQELALEYGYPFMLGRVRITPKAGVRWWSRDLADYYYGIRPREVAQGAPAAYAVSSSLLPELGVNVMAPVNRRWALWGAARYQRLPSRIADSPLVSASSTSTLLIGVSYRF</sequence>
<dbReference type="Proteomes" id="UP000004210">
    <property type="component" value="Unassembled WGS sequence"/>
</dbReference>
<evidence type="ECO:0000256" key="6">
    <source>
        <dbReference type="SAM" id="SignalP"/>
    </source>
</evidence>
<organism evidence="7 8">
    <name type="scientific">Rhodanobacter fulvus Jip2</name>
    <dbReference type="NCBI Taxonomy" id="1163408"/>
    <lineage>
        <taxon>Bacteria</taxon>
        <taxon>Pseudomonadati</taxon>
        <taxon>Pseudomonadota</taxon>
        <taxon>Gammaproteobacteria</taxon>
        <taxon>Lysobacterales</taxon>
        <taxon>Rhodanobacteraceae</taxon>
        <taxon>Rhodanobacter</taxon>
    </lineage>
</organism>
<dbReference type="GO" id="GO:0009279">
    <property type="term" value="C:cell outer membrane"/>
    <property type="evidence" value="ECO:0007669"/>
    <property type="project" value="UniProtKB-SubCell"/>
</dbReference>
<feature type="signal peptide" evidence="6">
    <location>
        <begin position="1"/>
        <end position="21"/>
    </location>
</feature>
<comment type="caution">
    <text evidence="7">The sequence shown here is derived from an EMBL/GenBank/DDBJ whole genome shotgun (WGS) entry which is preliminary data.</text>
</comment>
<dbReference type="RefSeq" id="WP_007081505.1">
    <property type="nucleotide sequence ID" value="NZ_AJXU01000036.1"/>
</dbReference>
<keyword evidence="5" id="KW-0998">Cell outer membrane</keyword>
<accession>I4VQE9</accession>
<evidence type="ECO:0000256" key="1">
    <source>
        <dbReference type="ARBA" id="ARBA00004442"/>
    </source>
</evidence>
<evidence type="ECO:0000313" key="8">
    <source>
        <dbReference type="Proteomes" id="UP000004210"/>
    </source>
</evidence>
<dbReference type="STRING" id="1163408.UU9_09342"/>
<dbReference type="OrthoDB" id="5295915at2"/>